<evidence type="ECO:0000256" key="4">
    <source>
        <dbReference type="ARBA" id="ARBA00022801"/>
    </source>
</evidence>
<feature type="domain" description="Beta-hexosaminidase eukaryotic type N-terminal" evidence="11">
    <location>
        <begin position="95"/>
        <end position="212"/>
    </location>
</feature>
<dbReference type="Pfam" id="PF00728">
    <property type="entry name" value="Glyco_hydro_20"/>
    <property type="match status" value="1"/>
</dbReference>
<dbReference type="Gene3D" id="3.20.20.80">
    <property type="entry name" value="Glycosidases"/>
    <property type="match status" value="1"/>
</dbReference>
<dbReference type="FunFam" id="3.20.20.80:FF:000063">
    <property type="entry name" value="Beta-hexosaminidase"/>
    <property type="match status" value="1"/>
</dbReference>
<dbReference type="InterPro" id="IPR029019">
    <property type="entry name" value="HEX_eukaryotic_N"/>
</dbReference>
<evidence type="ECO:0000256" key="7">
    <source>
        <dbReference type="PIRNR" id="PIRNR001093"/>
    </source>
</evidence>
<dbReference type="GO" id="GO:1901135">
    <property type="term" value="P:carbohydrate derivative metabolic process"/>
    <property type="evidence" value="ECO:0007669"/>
    <property type="project" value="UniProtKB-ARBA"/>
</dbReference>
<accession>A0ABD1EYT6</accession>
<evidence type="ECO:0000256" key="1">
    <source>
        <dbReference type="ARBA" id="ARBA00001231"/>
    </source>
</evidence>
<dbReference type="Proteomes" id="UP001566132">
    <property type="component" value="Unassembled WGS sequence"/>
</dbReference>
<name>A0ABD1EYT6_HYPHA</name>
<organism evidence="12 13">
    <name type="scientific">Hypothenemus hampei</name>
    <name type="common">Coffee berry borer</name>
    <dbReference type="NCBI Taxonomy" id="57062"/>
    <lineage>
        <taxon>Eukaryota</taxon>
        <taxon>Metazoa</taxon>
        <taxon>Ecdysozoa</taxon>
        <taxon>Arthropoda</taxon>
        <taxon>Hexapoda</taxon>
        <taxon>Insecta</taxon>
        <taxon>Pterygota</taxon>
        <taxon>Neoptera</taxon>
        <taxon>Endopterygota</taxon>
        <taxon>Coleoptera</taxon>
        <taxon>Polyphaga</taxon>
        <taxon>Cucujiformia</taxon>
        <taxon>Curculionidae</taxon>
        <taxon>Scolytinae</taxon>
        <taxon>Hypothenemus</taxon>
    </lineage>
</organism>
<keyword evidence="6 7" id="KW-0326">Glycosidase</keyword>
<dbReference type="EC" id="3.2.1.52" evidence="7"/>
<evidence type="ECO:0000256" key="5">
    <source>
        <dbReference type="ARBA" id="ARBA00023180"/>
    </source>
</evidence>
<comment type="similarity">
    <text evidence="2 7">Belongs to the glycosyl hydrolase 20 family.</text>
</comment>
<dbReference type="PIRSF" id="PIRSF001093">
    <property type="entry name" value="B-hxosamndse_ab_euk"/>
    <property type="match status" value="1"/>
</dbReference>
<reference evidence="12 13" key="1">
    <citation type="submission" date="2024-05" db="EMBL/GenBank/DDBJ databases">
        <title>Genetic variation in Jamaican populations of the coffee berry borer (Hypothenemus hampei).</title>
        <authorList>
            <person name="Errbii M."/>
            <person name="Myrie A."/>
        </authorList>
    </citation>
    <scope>NUCLEOTIDE SEQUENCE [LARGE SCALE GENOMIC DNA]</scope>
    <source>
        <strain evidence="12">JA-Hopewell-2020-01-JO</strain>
        <tissue evidence="12">Whole body</tissue>
    </source>
</reference>
<dbReference type="PANTHER" id="PTHR22600:SF3">
    <property type="entry name" value="BETA-HEXOSAMINIDASE FDL-RELATED"/>
    <property type="match status" value="1"/>
</dbReference>
<evidence type="ECO:0000256" key="8">
    <source>
        <dbReference type="PIRSR" id="PIRSR001093-1"/>
    </source>
</evidence>
<dbReference type="InterPro" id="IPR029018">
    <property type="entry name" value="Hex-like_dom2"/>
</dbReference>
<evidence type="ECO:0000256" key="9">
    <source>
        <dbReference type="SAM" id="Phobius"/>
    </source>
</evidence>
<dbReference type="InterPro" id="IPR015883">
    <property type="entry name" value="Glyco_hydro_20_cat"/>
</dbReference>
<evidence type="ECO:0000313" key="13">
    <source>
        <dbReference type="Proteomes" id="UP001566132"/>
    </source>
</evidence>
<keyword evidence="13" id="KW-1185">Reference proteome</keyword>
<feature type="active site" description="Proton donor" evidence="8">
    <location>
        <position position="385"/>
    </location>
</feature>
<comment type="caution">
    <text evidence="12">The sequence shown here is derived from an EMBL/GenBank/DDBJ whole genome shotgun (WGS) entry which is preliminary data.</text>
</comment>
<dbReference type="AlphaFoldDB" id="A0ABD1EYT6"/>
<keyword evidence="9" id="KW-0472">Membrane</keyword>
<dbReference type="EMBL" id="JBDJPC010000004">
    <property type="protein sequence ID" value="KAL1505996.1"/>
    <property type="molecule type" value="Genomic_DNA"/>
</dbReference>
<keyword evidence="3" id="KW-0732">Signal</keyword>
<keyword evidence="9" id="KW-0812">Transmembrane</keyword>
<feature type="domain" description="Glycoside hydrolase family 20 catalytic" evidence="10">
    <location>
        <begin position="236"/>
        <end position="552"/>
    </location>
</feature>
<comment type="catalytic activity">
    <reaction evidence="1 7">
        <text>Hydrolysis of terminal non-reducing N-acetyl-D-hexosamine residues in N-acetyl-beta-D-hexosaminides.</text>
        <dbReference type="EC" id="3.2.1.52"/>
    </reaction>
</comment>
<keyword evidence="4 7" id="KW-0378">Hydrolase</keyword>
<gene>
    <name evidence="12" type="ORF">ABEB36_005434</name>
</gene>
<evidence type="ECO:0000259" key="10">
    <source>
        <dbReference type="Pfam" id="PF00728"/>
    </source>
</evidence>
<keyword evidence="5" id="KW-0325">Glycoprotein</keyword>
<evidence type="ECO:0000256" key="2">
    <source>
        <dbReference type="ARBA" id="ARBA00006285"/>
    </source>
</evidence>
<proteinExistence type="inferred from homology"/>
<dbReference type="GO" id="GO:0004563">
    <property type="term" value="F:beta-N-acetylhexosaminidase activity"/>
    <property type="evidence" value="ECO:0007669"/>
    <property type="project" value="UniProtKB-EC"/>
</dbReference>
<dbReference type="Gene3D" id="3.30.379.10">
    <property type="entry name" value="Chitobiase/beta-hexosaminidase domain 2-like"/>
    <property type="match status" value="1"/>
</dbReference>
<dbReference type="Pfam" id="PF14845">
    <property type="entry name" value="Glycohydro_20b2"/>
    <property type="match status" value="1"/>
</dbReference>
<sequence>MRRFQKIKLYSVLKIIFHKMRERCVAVIFFCVFLILFVLQIYGNQNTESIRYDDPQSITNFNKWLCKNSKCEKTFDNNGTTWQTCKMLCNNIPPLWPKPKSIEIRNKNSSTFLKEHIFLSIHSSDENLKKHLEDLANEFLKTLTNEEFYLHDGDNQSFKLHLHVSSIAMDLSVDTNESYRLYSQKVSEDLLVNIFADNYFGIRHGIETLRQLIWYDELSKKFRIFHDILIQDEPSFPHRGLLIDVSRHYFPLNLLKKTVNGMTISKLNVLHLHISDVESFPLELNNTNILNVAYNAESRYTKEDIKELIEYARKRGIRVIIEVDAPSHVSAEAWPKSEVLCASPDVFKATLNPDNPETFKTLQNVYEELFKLGTAREIFHIGDDEVVSDCWKRSGKSDVYKIWVQFTNNMLERVKLANNGTLPKNIVLWSSPLTDHYINSISYQKELVVQFWFGQFTHILENGYKIIFSTVGQWYLDCGFGPWKKLQDHGSCDPYTDWKKFYKYRPWNNYSNRLSQVLGGEVCLWSEQVSADDLETRLWPRTAAFAERVWSDPPIFDTNDVYNRFDFHVHRLSKRGLRVAAIWPEFCSQFPDRC</sequence>
<dbReference type="PANTHER" id="PTHR22600">
    <property type="entry name" value="BETA-HEXOSAMINIDASE"/>
    <property type="match status" value="1"/>
</dbReference>
<dbReference type="SUPFAM" id="SSF51445">
    <property type="entry name" value="(Trans)glycosidases"/>
    <property type="match status" value="1"/>
</dbReference>
<evidence type="ECO:0000259" key="11">
    <source>
        <dbReference type="Pfam" id="PF14845"/>
    </source>
</evidence>
<dbReference type="InterPro" id="IPR017853">
    <property type="entry name" value="GH"/>
</dbReference>
<feature type="transmembrane region" description="Helical" evidence="9">
    <location>
        <begin position="24"/>
        <end position="43"/>
    </location>
</feature>
<dbReference type="InterPro" id="IPR025705">
    <property type="entry name" value="Beta_hexosaminidase_sua/sub"/>
</dbReference>
<evidence type="ECO:0000313" key="12">
    <source>
        <dbReference type="EMBL" id="KAL1505996.1"/>
    </source>
</evidence>
<evidence type="ECO:0000256" key="3">
    <source>
        <dbReference type="ARBA" id="ARBA00022729"/>
    </source>
</evidence>
<keyword evidence="9" id="KW-1133">Transmembrane helix</keyword>
<evidence type="ECO:0000256" key="6">
    <source>
        <dbReference type="ARBA" id="ARBA00023295"/>
    </source>
</evidence>
<dbReference type="PRINTS" id="PR00738">
    <property type="entry name" value="GLHYDRLASE20"/>
</dbReference>
<protein>
    <recommendedName>
        <fullName evidence="7">Beta-hexosaminidase</fullName>
        <ecNumber evidence="7">3.2.1.52</ecNumber>
    </recommendedName>
</protein>
<dbReference type="SUPFAM" id="SSF55545">
    <property type="entry name" value="beta-N-acetylhexosaminidase-like domain"/>
    <property type="match status" value="1"/>
</dbReference>